<keyword evidence="5 7" id="KW-0378">Hydrolase</keyword>
<dbReference type="GO" id="GO:0005773">
    <property type="term" value="C:vacuole"/>
    <property type="evidence" value="ECO:0007669"/>
    <property type="project" value="TreeGrafter"/>
</dbReference>
<sequence length="593" mass="66920">MLVLLVCVACVLYVTPVRTCTSSGQRNDRPIIGILAQESRSLPPNVTCYVAASYVKYAESAGARVVPFKINQTVEHYTRLFNSVNGVIFPGGASNLISSGYARTAKIIYQLAIEANTRGDYFPIWGTCLGFEELTYLTSGRLLLNLTDTRGMPLPVVFTDDPKKSRMFGNFPSDLLDRMPIELVSAHVHKWSVTSDVFRETPELNQFYKVLSVNNDSTTEFVSSMEAYNYPIYGTLWHPEKNAFEWTRDYIPHCPNAIKTTFYMADFFVNEARKNFHKFANQTEEDNALIYNYNPFHSSPGGSRNDAPVIGILAQESYSPPNTGSYIAASYVKYLESAGARVVPVRINQTLDQYVYLFRALNGVLFPGGGADLVTSGYAAAAKVFYQLALEVLDSKANSRGDYFPIWGTCLGLEELTYLTSGRLLLSPTDTRGVALPLVFTNESRDSKMFSGFPADLLKALASEALTENSHRNSLTTETFRNNPQLSKFYRVLSTNSDGKTEFVSTLEAYDYPIYATQWHPEKNAFEWTRDYIPHCPNAIRTTFHMADFFVNEAKKNFHRFSSEEEERRALIYNYTPLYMGRNGSSFEQIYIF</sequence>
<evidence type="ECO:0000256" key="1">
    <source>
        <dbReference type="ARBA" id="ARBA00004239"/>
    </source>
</evidence>
<keyword evidence="3" id="KW-0964">Secreted</keyword>
<evidence type="ECO:0000256" key="2">
    <source>
        <dbReference type="ARBA" id="ARBA00011083"/>
    </source>
</evidence>
<dbReference type="EMBL" id="JAOPHQ010000651">
    <property type="protein sequence ID" value="KAK0153686.1"/>
    <property type="molecule type" value="Genomic_DNA"/>
</dbReference>
<dbReference type="InterPro" id="IPR011697">
    <property type="entry name" value="Peptidase_C26"/>
</dbReference>
<evidence type="ECO:0000256" key="3">
    <source>
        <dbReference type="ARBA" id="ARBA00022525"/>
    </source>
</evidence>
<dbReference type="Pfam" id="PF07722">
    <property type="entry name" value="Peptidase_C26"/>
    <property type="match status" value="2"/>
</dbReference>
<feature type="chain" id="PRO_5041208655" description="folate gamma-glutamyl hydrolase" evidence="8">
    <location>
        <begin position="20"/>
        <end position="593"/>
    </location>
</feature>
<dbReference type="GO" id="GO:0005576">
    <property type="term" value="C:extracellular region"/>
    <property type="evidence" value="ECO:0007669"/>
    <property type="project" value="UniProtKB-SubCell"/>
</dbReference>
<evidence type="ECO:0000256" key="5">
    <source>
        <dbReference type="ARBA" id="ARBA00022801"/>
    </source>
</evidence>
<dbReference type="PROSITE" id="PS51273">
    <property type="entry name" value="GATASE_TYPE_1"/>
    <property type="match status" value="2"/>
</dbReference>
<comment type="caution">
    <text evidence="9">The sequence shown here is derived from an EMBL/GenBank/DDBJ whole genome shotgun (WGS) entry which is preliminary data.</text>
</comment>
<dbReference type="InterPro" id="IPR015527">
    <property type="entry name" value="Pept_C26_g-glut_hydrolase"/>
</dbReference>
<name>A0AA47N8S3_MERPO</name>
<proteinExistence type="inferred from homology"/>
<dbReference type="GO" id="GO:0046900">
    <property type="term" value="P:tetrahydrofolylpolyglutamate metabolic process"/>
    <property type="evidence" value="ECO:0007669"/>
    <property type="project" value="TreeGrafter"/>
</dbReference>
<evidence type="ECO:0000313" key="10">
    <source>
        <dbReference type="Proteomes" id="UP001174136"/>
    </source>
</evidence>
<dbReference type="Proteomes" id="UP001174136">
    <property type="component" value="Unassembled WGS sequence"/>
</dbReference>
<protein>
    <recommendedName>
        <fullName evidence="7">folate gamma-glutamyl hydrolase</fullName>
        <ecNumber evidence="7">3.4.19.9</ecNumber>
    </recommendedName>
</protein>
<dbReference type="PROSITE" id="PS51275">
    <property type="entry name" value="PEPTIDASE_C26_GGH"/>
    <property type="match status" value="2"/>
</dbReference>
<dbReference type="PANTHER" id="PTHR11315:SF20">
    <property type="entry name" value="GAMMA-GLUTAMYL HYDROLASE"/>
    <property type="match status" value="1"/>
</dbReference>
<feature type="active site" description="Proton donor" evidence="6">
    <location>
        <position position="520"/>
    </location>
</feature>
<reference evidence="9" key="1">
    <citation type="journal article" date="2023" name="Front. Mar. Sci.">
        <title>A new Merluccius polli reference genome to investigate the effects of global change in West African waters.</title>
        <authorList>
            <person name="Mateo J.L."/>
            <person name="Blanco-Fernandez C."/>
            <person name="Garcia-Vazquez E."/>
            <person name="Machado-Schiaffino G."/>
        </authorList>
    </citation>
    <scope>NUCLEOTIDE SEQUENCE</scope>
    <source>
        <strain evidence="9">C29</strain>
        <tissue evidence="9">Fin</tissue>
    </source>
</reference>
<dbReference type="PANTHER" id="PTHR11315">
    <property type="entry name" value="PROTEASE FAMILY C26 GAMMA-GLUTAMYL HYDROLASE"/>
    <property type="match status" value="1"/>
</dbReference>
<feature type="signal peptide" evidence="8">
    <location>
        <begin position="1"/>
        <end position="19"/>
    </location>
</feature>
<evidence type="ECO:0000313" key="9">
    <source>
        <dbReference type="EMBL" id="KAK0153686.1"/>
    </source>
</evidence>
<dbReference type="FunFam" id="3.40.50.880:FF:000024">
    <property type="entry name" value="Folate gamma-glutamyl hydrolase"/>
    <property type="match status" value="2"/>
</dbReference>
<organism evidence="9 10">
    <name type="scientific">Merluccius polli</name>
    <name type="common">Benguela hake</name>
    <name type="synonym">Merluccius cadenati</name>
    <dbReference type="NCBI Taxonomy" id="89951"/>
    <lineage>
        <taxon>Eukaryota</taxon>
        <taxon>Metazoa</taxon>
        <taxon>Chordata</taxon>
        <taxon>Craniata</taxon>
        <taxon>Vertebrata</taxon>
        <taxon>Euteleostomi</taxon>
        <taxon>Actinopterygii</taxon>
        <taxon>Neopterygii</taxon>
        <taxon>Teleostei</taxon>
        <taxon>Neoteleostei</taxon>
        <taxon>Acanthomorphata</taxon>
        <taxon>Zeiogadaria</taxon>
        <taxon>Gadariae</taxon>
        <taxon>Gadiformes</taxon>
        <taxon>Gadoidei</taxon>
        <taxon>Merlucciidae</taxon>
        <taxon>Merluccius</taxon>
    </lineage>
</organism>
<evidence type="ECO:0000256" key="8">
    <source>
        <dbReference type="SAM" id="SignalP"/>
    </source>
</evidence>
<keyword evidence="10" id="KW-1185">Reference proteome</keyword>
<evidence type="ECO:0000256" key="7">
    <source>
        <dbReference type="PROSITE-ProRule" id="PRU00607"/>
    </source>
</evidence>
<dbReference type="Gene3D" id="3.40.50.880">
    <property type="match status" value="2"/>
</dbReference>
<feature type="active site" description="Nucleophile" evidence="6 7">
    <location>
        <position position="410"/>
    </location>
</feature>
<dbReference type="InterPro" id="IPR029062">
    <property type="entry name" value="Class_I_gatase-like"/>
</dbReference>
<comment type="subcellular location">
    <subcellularLocation>
        <location evidence="1">Secreted</location>
        <location evidence="1">Extracellular space</location>
    </subcellularLocation>
</comment>
<comment type="similarity">
    <text evidence="2">Belongs to the peptidase C26 family.</text>
</comment>
<evidence type="ECO:0000256" key="6">
    <source>
        <dbReference type="PIRSR" id="PIRSR615527-1"/>
    </source>
</evidence>
<dbReference type="EC" id="3.4.19.9" evidence="7"/>
<feature type="active site" description="Nucleophile" evidence="7">
    <location>
        <position position="128"/>
    </location>
</feature>
<feature type="active site" evidence="7">
    <location>
        <position position="238"/>
    </location>
</feature>
<dbReference type="AlphaFoldDB" id="A0AA47N8S3"/>
<comment type="catalytic activity">
    <reaction evidence="7">
        <text>(6S)-5,6,7,8-tetrahydrofolyl-(gamma-L-Glu)(n) + (n-1) H2O = (6S)-5,6,7,8-tetrahydrofolate + (n-1) L-glutamate</text>
        <dbReference type="Rhea" id="RHEA:56784"/>
        <dbReference type="Rhea" id="RHEA-COMP:14738"/>
        <dbReference type="ChEBI" id="CHEBI:15377"/>
        <dbReference type="ChEBI" id="CHEBI:29985"/>
        <dbReference type="ChEBI" id="CHEBI:57453"/>
        <dbReference type="ChEBI" id="CHEBI:141005"/>
        <dbReference type="EC" id="3.4.19.9"/>
    </reaction>
</comment>
<accession>A0AA47N8S3</accession>
<feature type="active site" evidence="7">
    <location>
        <position position="520"/>
    </location>
</feature>
<gene>
    <name evidence="9" type="primary">GGH_1</name>
    <name evidence="9" type="ORF">N1851_004524</name>
</gene>
<evidence type="ECO:0000256" key="4">
    <source>
        <dbReference type="ARBA" id="ARBA00022729"/>
    </source>
</evidence>
<dbReference type="GO" id="GO:0034722">
    <property type="term" value="F:gamma-glutamyl-peptidase activity"/>
    <property type="evidence" value="ECO:0007669"/>
    <property type="project" value="UniProtKB-UniRule"/>
</dbReference>
<dbReference type="SUPFAM" id="SSF52317">
    <property type="entry name" value="Class I glutamine amidotransferase-like"/>
    <property type="match status" value="2"/>
</dbReference>
<keyword evidence="4 8" id="KW-0732">Signal</keyword>